<feature type="region of interest" description="Disordered" evidence="1">
    <location>
        <begin position="310"/>
        <end position="340"/>
    </location>
</feature>
<organism evidence="3 4">
    <name type="scientific">Cinchona calisaya</name>
    <dbReference type="NCBI Taxonomy" id="153742"/>
    <lineage>
        <taxon>Eukaryota</taxon>
        <taxon>Viridiplantae</taxon>
        <taxon>Streptophyta</taxon>
        <taxon>Embryophyta</taxon>
        <taxon>Tracheophyta</taxon>
        <taxon>Spermatophyta</taxon>
        <taxon>Magnoliopsida</taxon>
        <taxon>eudicotyledons</taxon>
        <taxon>Gunneridae</taxon>
        <taxon>Pentapetalae</taxon>
        <taxon>asterids</taxon>
        <taxon>lamiids</taxon>
        <taxon>Gentianales</taxon>
        <taxon>Rubiaceae</taxon>
        <taxon>Cinchonoideae</taxon>
        <taxon>Cinchoneae</taxon>
        <taxon>Cinchona</taxon>
    </lineage>
</organism>
<dbReference type="AlphaFoldDB" id="A0ABD2YJU9"/>
<gene>
    <name evidence="3" type="ORF">ACH5RR_033040</name>
</gene>
<protein>
    <submittedName>
        <fullName evidence="3">Uncharacterized protein</fullName>
    </submittedName>
</protein>
<feature type="signal peptide" evidence="2">
    <location>
        <begin position="1"/>
        <end position="17"/>
    </location>
</feature>
<keyword evidence="4" id="KW-1185">Reference proteome</keyword>
<dbReference type="Proteomes" id="UP001630127">
    <property type="component" value="Unassembled WGS sequence"/>
</dbReference>
<evidence type="ECO:0000313" key="3">
    <source>
        <dbReference type="EMBL" id="KAL3507658.1"/>
    </source>
</evidence>
<evidence type="ECO:0000256" key="1">
    <source>
        <dbReference type="SAM" id="MobiDB-lite"/>
    </source>
</evidence>
<proteinExistence type="predicted"/>
<sequence>MPNISLLVLFLGVVVLATPSTSRLLYIKTEFNYAGIELLYFQAQTIVDTVVEETIKKQHVSSLPSKDCIDKAIKIHEEVKKYLEEALSPSKILDIHDEVKNYFNKVLEAVIQLHAQAQAIVTLDEETTKDNISPIPSSEWENKAIEVHEEIKKYLGEAVSSSGELDNYEEVKKYLDETLSPSGTFDNQDEVNNYFDRALEAIVELYAQARVIVDTLDEKTTNHHLSPLPSKEWAGKAIEIHEELKNYLNQAVSPSKTLDIDHEVKSYFDKVLPPLEIWDIDEKVENYHNFAVSSSEKREDKTIEVEHSGREGVVKTDKEVKDQHDNSPTNSKTPVIDEEAENYHRFALSPADRLEEKAAEIEIEVHT</sequence>
<evidence type="ECO:0000256" key="2">
    <source>
        <dbReference type="SAM" id="SignalP"/>
    </source>
</evidence>
<feature type="chain" id="PRO_5044783541" evidence="2">
    <location>
        <begin position="18"/>
        <end position="367"/>
    </location>
</feature>
<reference evidence="3 4" key="1">
    <citation type="submission" date="2024-11" db="EMBL/GenBank/DDBJ databases">
        <title>A near-complete genome assembly of Cinchona calisaya.</title>
        <authorList>
            <person name="Lian D.C."/>
            <person name="Zhao X.W."/>
            <person name="Wei L."/>
        </authorList>
    </citation>
    <scope>NUCLEOTIDE SEQUENCE [LARGE SCALE GENOMIC DNA]</scope>
    <source>
        <tissue evidence="3">Nenye</tissue>
    </source>
</reference>
<accession>A0ABD2YJU9</accession>
<evidence type="ECO:0000313" key="4">
    <source>
        <dbReference type="Proteomes" id="UP001630127"/>
    </source>
</evidence>
<keyword evidence="2" id="KW-0732">Signal</keyword>
<feature type="compositionally biased region" description="Basic and acidic residues" evidence="1">
    <location>
        <begin position="310"/>
        <end position="325"/>
    </location>
</feature>
<dbReference type="EMBL" id="JBJUIK010000013">
    <property type="protein sequence ID" value="KAL3507658.1"/>
    <property type="molecule type" value="Genomic_DNA"/>
</dbReference>
<name>A0ABD2YJU9_9GENT</name>
<comment type="caution">
    <text evidence="3">The sequence shown here is derived from an EMBL/GenBank/DDBJ whole genome shotgun (WGS) entry which is preliminary data.</text>
</comment>